<dbReference type="PANTHER" id="PTHR43190:SF3">
    <property type="entry name" value="N-ACETYL-D-GLUCOSAMINE KINASE"/>
    <property type="match status" value="1"/>
</dbReference>
<dbReference type="GO" id="GO:0016301">
    <property type="term" value="F:kinase activity"/>
    <property type="evidence" value="ECO:0007669"/>
    <property type="project" value="UniProtKB-KW"/>
</dbReference>
<feature type="domain" description="ATPase BadF/BadG/BcrA/BcrD type" evidence="2">
    <location>
        <begin position="4"/>
        <end position="340"/>
    </location>
</feature>
<protein>
    <submittedName>
        <fullName evidence="3">Predicted N-acetylglucosamine kinase</fullName>
    </submittedName>
</protein>
<evidence type="ECO:0000259" key="2">
    <source>
        <dbReference type="Pfam" id="PF01869"/>
    </source>
</evidence>
<dbReference type="STRING" id="1194083.BN12_10048"/>
<dbReference type="Proteomes" id="UP000035721">
    <property type="component" value="Unassembled WGS sequence"/>
</dbReference>
<dbReference type="InterPro" id="IPR043129">
    <property type="entry name" value="ATPase_NBD"/>
</dbReference>
<gene>
    <name evidence="3" type="ORF">BN12_10048</name>
</gene>
<dbReference type="EMBL" id="CAJB01000001">
    <property type="protein sequence ID" value="CCH75901.1"/>
    <property type="molecule type" value="Genomic_DNA"/>
</dbReference>
<keyword evidence="4" id="KW-1185">Reference proteome</keyword>
<organism evidence="3 4">
    <name type="scientific">Nostocoides japonicum T1-X7</name>
    <dbReference type="NCBI Taxonomy" id="1194083"/>
    <lineage>
        <taxon>Bacteria</taxon>
        <taxon>Bacillati</taxon>
        <taxon>Actinomycetota</taxon>
        <taxon>Actinomycetes</taxon>
        <taxon>Micrococcales</taxon>
        <taxon>Intrasporangiaceae</taxon>
        <taxon>Nostocoides</taxon>
    </lineage>
</organism>
<proteinExistence type="predicted"/>
<dbReference type="AlphaFoldDB" id="A0A077LSS7"/>
<dbReference type="OrthoDB" id="9813395at2"/>
<dbReference type="CDD" id="cd24007">
    <property type="entry name" value="ASKHA_NBD_eukNAGK-like"/>
    <property type="match status" value="1"/>
</dbReference>
<dbReference type="PANTHER" id="PTHR43190">
    <property type="entry name" value="N-ACETYL-D-GLUCOSAMINE KINASE"/>
    <property type="match status" value="1"/>
</dbReference>
<evidence type="ECO:0000313" key="4">
    <source>
        <dbReference type="Proteomes" id="UP000035721"/>
    </source>
</evidence>
<reference evidence="3 4" key="1">
    <citation type="journal article" date="2013" name="ISME J.">
        <title>A metabolic model for members of the genus Tetrasphaera involved in enhanced biological phosphorus removal.</title>
        <authorList>
            <person name="Kristiansen R."/>
            <person name="Nguyen H.T.T."/>
            <person name="Saunders A.M."/>
            <person name="Nielsen J.L."/>
            <person name="Wimmer R."/>
            <person name="Le V.Q."/>
            <person name="McIlroy S.J."/>
            <person name="Petrovski S."/>
            <person name="Seviour R.J."/>
            <person name="Calteau A."/>
            <person name="Nielsen K.L."/>
            <person name="Nielsen P.H."/>
        </authorList>
    </citation>
    <scope>NUCLEOTIDE SEQUENCE [LARGE SCALE GENOMIC DNA]</scope>
    <source>
        <strain evidence="3 4">T1-X7</strain>
    </source>
</reference>
<keyword evidence="3" id="KW-0418">Kinase</keyword>
<dbReference type="Gene3D" id="3.30.420.40">
    <property type="match status" value="2"/>
</dbReference>
<dbReference type="RefSeq" id="WP_157635249.1">
    <property type="nucleotide sequence ID" value="NZ_HF570958.1"/>
</dbReference>
<feature type="region of interest" description="Disordered" evidence="1">
    <location>
        <begin position="16"/>
        <end position="62"/>
    </location>
</feature>
<name>A0A077LSS7_9MICO</name>
<feature type="compositionally biased region" description="Low complexity" evidence="1">
    <location>
        <begin position="33"/>
        <end position="62"/>
    </location>
</feature>
<dbReference type="InterPro" id="IPR002731">
    <property type="entry name" value="ATPase_BadF"/>
</dbReference>
<dbReference type="SUPFAM" id="SSF53067">
    <property type="entry name" value="Actin-like ATPase domain"/>
    <property type="match status" value="2"/>
</dbReference>
<sequence length="348" mass="35314">MHAIGIDIGGSKTHAVSYRTHPSAGDVSPGRGPAATPTAAALTTPSATLTTPAGDASPDGAPASTTTVVADYAESYAGSANIASVGLDRARSELDAAIAGLAAQGHDGTPDVVCAGAAGVDTPAAATRLRGLITDRFPGARVVVVHDTHLILAAAGLRAGIALISGTGSVAWGRTEDGRTARAGGWGYLLDDAGSGYGVARDAVRHALGRVDRGLPPDPLTARLVAECGATDASELLDVFYTRVERRFWARRSAAVFHLSAQGDPSAQVIVRAAADALTALVTQVHTVLDDPMSPSVVLGGGLLVHQPELRTALTARLAEHGITDLRLLDRAPAHGAVRLALDPAISS</sequence>
<evidence type="ECO:0000313" key="3">
    <source>
        <dbReference type="EMBL" id="CCH75901.1"/>
    </source>
</evidence>
<accession>A0A077LSS7</accession>
<comment type="caution">
    <text evidence="3">The sequence shown here is derived from an EMBL/GenBank/DDBJ whole genome shotgun (WGS) entry which is preliminary data.</text>
</comment>
<dbReference type="Pfam" id="PF01869">
    <property type="entry name" value="BcrAD_BadFG"/>
    <property type="match status" value="1"/>
</dbReference>
<evidence type="ECO:0000256" key="1">
    <source>
        <dbReference type="SAM" id="MobiDB-lite"/>
    </source>
</evidence>
<dbReference type="InterPro" id="IPR052519">
    <property type="entry name" value="Euk-type_GlcNAc_Kinase"/>
</dbReference>
<keyword evidence="3" id="KW-0808">Transferase</keyword>